<keyword evidence="2" id="KW-1185">Reference proteome</keyword>
<dbReference type="EMBL" id="JACIDU010000040">
    <property type="protein sequence ID" value="MBB4105959.1"/>
    <property type="molecule type" value="Genomic_DNA"/>
</dbReference>
<sequence>MLAFNNKYLVFDNRTDPFQRADDVGYVISEFLWFKGRPFYPVSALAQARISEFNLAAREYNGSNEDNLDLIFRMPRSEGGHYFEIILRSDEGTAYGGWAWGEELSYLDRFVNGYRVLAAYIEGHPVTFEYSARWHRYRPTSDLPISKSVFRIEQEVRGVRNGSNVAPVVSTSIQG</sequence>
<reference evidence="1 2" key="1">
    <citation type="submission" date="2020-08" db="EMBL/GenBank/DDBJ databases">
        <title>Genomic Encyclopedia of Type Strains, Phase IV (KMG-IV): sequencing the most valuable type-strain genomes for metagenomic binning, comparative biology and taxonomic classification.</title>
        <authorList>
            <person name="Goeker M."/>
        </authorList>
    </citation>
    <scope>NUCLEOTIDE SEQUENCE [LARGE SCALE GENOMIC DNA]</scope>
    <source>
        <strain evidence="1 2">DSM 26385</strain>
    </source>
</reference>
<gene>
    <name evidence="1" type="ORF">GGQ66_004547</name>
</gene>
<name>A0A7W6K695_9HYPH</name>
<organism evidence="1 2">
    <name type="scientific">Allorhizobium borbori</name>
    <dbReference type="NCBI Taxonomy" id="485907"/>
    <lineage>
        <taxon>Bacteria</taxon>
        <taxon>Pseudomonadati</taxon>
        <taxon>Pseudomonadota</taxon>
        <taxon>Alphaproteobacteria</taxon>
        <taxon>Hyphomicrobiales</taxon>
        <taxon>Rhizobiaceae</taxon>
        <taxon>Rhizobium/Agrobacterium group</taxon>
        <taxon>Allorhizobium</taxon>
    </lineage>
</organism>
<evidence type="ECO:0000313" key="2">
    <source>
        <dbReference type="Proteomes" id="UP000584824"/>
    </source>
</evidence>
<dbReference type="AlphaFoldDB" id="A0A7W6K695"/>
<proteinExistence type="predicted"/>
<comment type="caution">
    <text evidence="1">The sequence shown here is derived from an EMBL/GenBank/DDBJ whole genome shotgun (WGS) entry which is preliminary data.</text>
</comment>
<dbReference type="Proteomes" id="UP000584824">
    <property type="component" value="Unassembled WGS sequence"/>
</dbReference>
<protein>
    <submittedName>
        <fullName evidence="1">Uncharacterized protein</fullName>
    </submittedName>
</protein>
<accession>A0A7W6K695</accession>
<evidence type="ECO:0000313" key="1">
    <source>
        <dbReference type="EMBL" id="MBB4105959.1"/>
    </source>
</evidence>
<dbReference type="RefSeq" id="WP_370686412.1">
    <property type="nucleotide sequence ID" value="NZ_JACIDU010000040.1"/>
</dbReference>